<evidence type="ECO:0000313" key="2">
    <source>
        <dbReference type="EMBL" id="EZA50998.1"/>
    </source>
</evidence>
<feature type="region of interest" description="Disordered" evidence="1">
    <location>
        <begin position="1"/>
        <end position="131"/>
    </location>
</feature>
<feature type="compositionally biased region" description="Acidic residues" evidence="1">
    <location>
        <begin position="39"/>
        <end position="61"/>
    </location>
</feature>
<organism evidence="2 3">
    <name type="scientific">Ooceraea biroi</name>
    <name type="common">Clonal raider ant</name>
    <name type="synonym">Cerapachys biroi</name>
    <dbReference type="NCBI Taxonomy" id="2015173"/>
    <lineage>
        <taxon>Eukaryota</taxon>
        <taxon>Metazoa</taxon>
        <taxon>Ecdysozoa</taxon>
        <taxon>Arthropoda</taxon>
        <taxon>Hexapoda</taxon>
        <taxon>Insecta</taxon>
        <taxon>Pterygota</taxon>
        <taxon>Neoptera</taxon>
        <taxon>Endopterygota</taxon>
        <taxon>Hymenoptera</taxon>
        <taxon>Apocrita</taxon>
        <taxon>Aculeata</taxon>
        <taxon>Formicoidea</taxon>
        <taxon>Formicidae</taxon>
        <taxon>Dorylinae</taxon>
        <taxon>Ooceraea</taxon>
    </lineage>
</organism>
<feature type="compositionally biased region" description="Basic and acidic residues" evidence="1">
    <location>
        <begin position="108"/>
        <end position="123"/>
    </location>
</feature>
<dbReference type="AlphaFoldDB" id="A0A026W4P6"/>
<evidence type="ECO:0000256" key="1">
    <source>
        <dbReference type="SAM" id="MobiDB-lite"/>
    </source>
</evidence>
<sequence length="131" mass="15101">MASHFLPEKIDGEESIVKNTKDVKADYRKEAESKIDPSFPDDDENEEVDDEVEEEEEEEKEEESRSSATDSVDVGDASVERHDVHSALNNSLNIKSDEDQRSTAISFRADKNRRWENTKESPRRTWRANQS</sequence>
<dbReference type="Proteomes" id="UP000053097">
    <property type="component" value="Unassembled WGS sequence"/>
</dbReference>
<accession>A0A026W4P6</accession>
<protein>
    <submittedName>
        <fullName evidence="2">Uncharacterized protein</fullName>
    </submittedName>
</protein>
<evidence type="ECO:0000313" key="3">
    <source>
        <dbReference type="Proteomes" id="UP000053097"/>
    </source>
</evidence>
<reference evidence="2 3" key="1">
    <citation type="journal article" date="2014" name="Curr. Biol.">
        <title>The genome of the clonal raider ant Cerapachys biroi.</title>
        <authorList>
            <person name="Oxley P.R."/>
            <person name="Ji L."/>
            <person name="Fetter-Pruneda I."/>
            <person name="McKenzie S.K."/>
            <person name="Li C."/>
            <person name="Hu H."/>
            <person name="Zhang G."/>
            <person name="Kronauer D.J."/>
        </authorList>
    </citation>
    <scope>NUCLEOTIDE SEQUENCE [LARGE SCALE GENOMIC DNA]</scope>
</reference>
<dbReference type="OrthoDB" id="10017054at2759"/>
<dbReference type="EMBL" id="KK107423">
    <property type="protein sequence ID" value="EZA50998.1"/>
    <property type="molecule type" value="Genomic_DNA"/>
</dbReference>
<feature type="compositionally biased region" description="Basic and acidic residues" evidence="1">
    <location>
        <begin position="1"/>
        <end position="35"/>
    </location>
</feature>
<name>A0A026W4P6_OOCBI</name>
<proteinExistence type="predicted"/>
<gene>
    <name evidence="2" type="ORF">X777_10525</name>
</gene>
<keyword evidence="3" id="KW-1185">Reference proteome</keyword>